<comment type="cofactor">
    <cofactor evidence="1">
        <name>Mg(2+)</name>
        <dbReference type="ChEBI" id="CHEBI:18420"/>
    </cofactor>
</comment>
<dbReference type="SUPFAM" id="SSF55811">
    <property type="entry name" value="Nudix"/>
    <property type="match status" value="1"/>
</dbReference>
<evidence type="ECO:0000313" key="5">
    <source>
        <dbReference type="EMBL" id="UPV75785.1"/>
    </source>
</evidence>
<evidence type="ECO:0000256" key="3">
    <source>
        <dbReference type="ARBA" id="ARBA00022842"/>
    </source>
</evidence>
<dbReference type="Proteomes" id="UP000830729">
    <property type="component" value="Chromosome"/>
</dbReference>
<dbReference type="Gene3D" id="3.90.79.10">
    <property type="entry name" value="Nucleoside Triphosphate Pyrophosphohydrolase"/>
    <property type="match status" value="1"/>
</dbReference>
<dbReference type="GO" id="GO:0016787">
    <property type="term" value="F:hydrolase activity"/>
    <property type="evidence" value="ECO:0007669"/>
    <property type="project" value="UniProtKB-KW"/>
</dbReference>
<dbReference type="InterPro" id="IPR015797">
    <property type="entry name" value="NUDIX_hydrolase-like_dom_sf"/>
</dbReference>
<dbReference type="Gene3D" id="2.20.70.10">
    <property type="match status" value="1"/>
</dbReference>
<protein>
    <submittedName>
        <fullName evidence="5">NUDIX hydrolase</fullName>
    </submittedName>
</protein>
<dbReference type="AlphaFoldDB" id="A0A8U0HXC9"/>
<reference evidence="5 6" key="1">
    <citation type="submission" date="2022-04" db="EMBL/GenBank/DDBJ databases">
        <title>Diverse halophilic archaea isolated from saline environments.</title>
        <authorList>
            <person name="Cui H.-L."/>
        </authorList>
    </citation>
    <scope>NUCLEOTIDE SEQUENCE [LARGE SCALE GENOMIC DNA]</scope>
    <source>
        <strain evidence="5 6">XZYJT49</strain>
    </source>
</reference>
<keyword evidence="6" id="KW-1185">Reference proteome</keyword>
<proteinExistence type="predicted"/>
<keyword evidence="2 5" id="KW-0378">Hydrolase</keyword>
<dbReference type="EMBL" id="CP096659">
    <property type="protein sequence ID" value="UPV75785.1"/>
    <property type="molecule type" value="Genomic_DNA"/>
</dbReference>
<evidence type="ECO:0000313" key="6">
    <source>
        <dbReference type="Proteomes" id="UP000830729"/>
    </source>
</evidence>
<sequence length="174" mass="19013">MTTYPTNFCPQCGAELTRRDVEGRERRFCPDCERVVWRNPVPTAGVAVVGPNGVLLTERAVEPGVGEWAVPGGHLEAEETPLEAAVRELREEAGVRADPDDLLLLDTFTATPFEDKHVVSVGFAVRDEDTTGTPDAGPEATAVGWFTPESFGDGGERFHPPHGERFRNAWDRLG</sequence>
<evidence type="ECO:0000259" key="4">
    <source>
        <dbReference type="PROSITE" id="PS51462"/>
    </source>
</evidence>
<dbReference type="PROSITE" id="PS51462">
    <property type="entry name" value="NUDIX"/>
    <property type="match status" value="1"/>
</dbReference>
<dbReference type="PANTHER" id="PTHR43222:SF2">
    <property type="entry name" value="NUDIX HYDROLASE 23, CHLOROPLASTIC"/>
    <property type="match status" value="1"/>
</dbReference>
<dbReference type="InterPro" id="IPR020476">
    <property type="entry name" value="Nudix_hydrolase"/>
</dbReference>
<keyword evidence="3" id="KW-0460">Magnesium</keyword>
<evidence type="ECO:0000256" key="2">
    <source>
        <dbReference type="ARBA" id="ARBA00022801"/>
    </source>
</evidence>
<accession>A0A8U0HXC9</accession>
<organism evidence="5 6">
    <name type="scientific">Halorussus limi</name>
    <dbReference type="NCBI Taxonomy" id="2938695"/>
    <lineage>
        <taxon>Archaea</taxon>
        <taxon>Methanobacteriati</taxon>
        <taxon>Methanobacteriota</taxon>
        <taxon>Stenosarchaea group</taxon>
        <taxon>Halobacteria</taxon>
        <taxon>Halobacteriales</taxon>
        <taxon>Haladaptataceae</taxon>
        <taxon>Halorussus</taxon>
    </lineage>
</organism>
<dbReference type="InterPro" id="IPR000086">
    <property type="entry name" value="NUDIX_hydrolase_dom"/>
</dbReference>
<name>A0A8U0HXC9_9EURY</name>
<evidence type="ECO:0000256" key="1">
    <source>
        <dbReference type="ARBA" id="ARBA00001946"/>
    </source>
</evidence>
<dbReference type="KEGG" id="halx:M0R89_06925"/>
<dbReference type="PRINTS" id="PR00502">
    <property type="entry name" value="NUDIXFAMILY"/>
</dbReference>
<dbReference type="Pfam" id="PF00293">
    <property type="entry name" value="NUDIX"/>
    <property type="match status" value="1"/>
</dbReference>
<dbReference type="InterPro" id="IPR020084">
    <property type="entry name" value="NUDIX_hydrolase_CS"/>
</dbReference>
<dbReference type="PANTHER" id="PTHR43222">
    <property type="entry name" value="NUDIX HYDROLASE 23"/>
    <property type="match status" value="1"/>
</dbReference>
<feature type="domain" description="Nudix hydrolase" evidence="4">
    <location>
        <begin position="39"/>
        <end position="173"/>
    </location>
</feature>
<dbReference type="GeneID" id="72184918"/>
<dbReference type="PROSITE" id="PS00893">
    <property type="entry name" value="NUDIX_BOX"/>
    <property type="match status" value="1"/>
</dbReference>
<gene>
    <name evidence="5" type="ORF">M0R89_06925</name>
</gene>
<dbReference type="RefSeq" id="WP_248651822.1">
    <property type="nucleotide sequence ID" value="NZ_CP096659.1"/>
</dbReference>